<reference evidence="3 4" key="1">
    <citation type="journal article" date="2018" name="Sci. Rep.">
        <title>Genomic signatures of local adaptation to the degree of environmental predictability in rotifers.</title>
        <authorList>
            <person name="Franch-Gras L."/>
            <person name="Hahn C."/>
            <person name="Garcia-Roger E.M."/>
            <person name="Carmona M.J."/>
            <person name="Serra M."/>
            <person name="Gomez A."/>
        </authorList>
    </citation>
    <scope>NUCLEOTIDE SEQUENCE [LARGE SCALE GENOMIC DNA]</scope>
    <source>
        <strain evidence="3">HYR1</strain>
    </source>
</reference>
<dbReference type="GO" id="GO:0005886">
    <property type="term" value="C:plasma membrane"/>
    <property type="evidence" value="ECO:0007669"/>
    <property type="project" value="TreeGrafter"/>
</dbReference>
<dbReference type="OrthoDB" id="1081007at2759"/>
<keyword evidence="3" id="KW-0012">Acyltransferase</keyword>
<dbReference type="SUPFAM" id="SSF56235">
    <property type="entry name" value="N-terminal nucleophile aminohydrolases (Ntn hydrolases)"/>
    <property type="match status" value="1"/>
</dbReference>
<dbReference type="Gene3D" id="3.60.20.40">
    <property type="match status" value="1"/>
</dbReference>
<dbReference type="STRING" id="10195.A0A3M7PDQ3"/>
<evidence type="ECO:0000313" key="3">
    <source>
        <dbReference type="EMBL" id="RMZ97182.1"/>
    </source>
</evidence>
<gene>
    <name evidence="3" type="ORF">BpHYR1_054625</name>
</gene>
<keyword evidence="4" id="KW-1185">Reference proteome</keyword>
<evidence type="ECO:0000256" key="2">
    <source>
        <dbReference type="PIRSR" id="PIRSR600101-2"/>
    </source>
</evidence>
<organism evidence="3 4">
    <name type="scientific">Brachionus plicatilis</name>
    <name type="common">Marine rotifer</name>
    <name type="synonym">Brachionus muelleri</name>
    <dbReference type="NCBI Taxonomy" id="10195"/>
    <lineage>
        <taxon>Eukaryota</taxon>
        <taxon>Metazoa</taxon>
        <taxon>Spiralia</taxon>
        <taxon>Gnathifera</taxon>
        <taxon>Rotifera</taxon>
        <taxon>Eurotatoria</taxon>
        <taxon>Monogononta</taxon>
        <taxon>Pseudotrocha</taxon>
        <taxon>Ploima</taxon>
        <taxon>Brachionidae</taxon>
        <taxon>Brachionus</taxon>
    </lineage>
</organism>
<keyword evidence="3" id="KW-0808">Transferase</keyword>
<proteinExistence type="predicted"/>
<dbReference type="PRINTS" id="PR01210">
    <property type="entry name" value="GGTRANSPTASE"/>
</dbReference>
<evidence type="ECO:0000256" key="1">
    <source>
        <dbReference type="PIRSR" id="PIRSR600101-1"/>
    </source>
</evidence>
<accession>A0A3M7PDQ3</accession>
<dbReference type="AlphaFoldDB" id="A0A3M7PDQ3"/>
<evidence type="ECO:0000313" key="4">
    <source>
        <dbReference type="Proteomes" id="UP000276133"/>
    </source>
</evidence>
<dbReference type="InterPro" id="IPR029055">
    <property type="entry name" value="Ntn_hydrolases_N"/>
</dbReference>
<dbReference type="Pfam" id="PF01019">
    <property type="entry name" value="G_glu_transpept"/>
    <property type="match status" value="1"/>
</dbReference>
<dbReference type="GO" id="GO:0036374">
    <property type="term" value="F:glutathione hydrolase activity"/>
    <property type="evidence" value="ECO:0007669"/>
    <property type="project" value="InterPro"/>
</dbReference>
<dbReference type="PANTHER" id="PTHR11686:SF9">
    <property type="entry name" value="RE13973P"/>
    <property type="match status" value="1"/>
</dbReference>
<dbReference type="InterPro" id="IPR000101">
    <property type="entry name" value="GGT_peptidase"/>
</dbReference>
<name>A0A3M7PDQ3_BRAPC</name>
<dbReference type="GO" id="GO:0103068">
    <property type="term" value="F:leukotriene C4 gamma-glutamyl transferase activity"/>
    <property type="evidence" value="ECO:0007669"/>
    <property type="project" value="UniProtKB-EC"/>
</dbReference>
<comment type="caution">
    <text evidence="3">The sequence shown here is derived from an EMBL/GenBank/DDBJ whole genome shotgun (WGS) entry which is preliminary data.</text>
</comment>
<dbReference type="EC" id="2.3.2.2" evidence="3"/>
<protein>
    <submittedName>
        <fullName evidence="3">Gamma-glutamyltranspeptidase 1-like</fullName>
        <ecNumber evidence="3">2.3.2.2</ecNumber>
    </submittedName>
</protein>
<feature type="binding site" evidence="2">
    <location>
        <position position="142"/>
    </location>
    <ligand>
        <name>L-glutamate</name>
        <dbReference type="ChEBI" id="CHEBI:29985"/>
    </ligand>
</feature>
<dbReference type="Proteomes" id="UP000276133">
    <property type="component" value="Unassembled WGS sequence"/>
</dbReference>
<dbReference type="EMBL" id="REGN01011566">
    <property type="protein sequence ID" value="RMZ97182.1"/>
    <property type="molecule type" value="Genomic_DNA"/>
</dbReference>
<feature type="active site" description="Nucleophile" evidence="1">
    <location>
        <position position="58"/>
    </location>
</feature>
<dbReference type="InterPro" id="IPR043137">
    <property type="entry name" value="GGT_ssub_C"/>
</dbReference>
<dbReference type="PANTHER" id="PTHR11686">
    <property type="entry name" value="GAMMA GLUTAMYL TRANSPEPTIDASE"/>
    <property type="match status" value="1"/>
</dbReference>
<sequence length="191" mass="20839">MEGVNVCACTSHMTLGINILDDLQNEGYIDAIRDKIKDDQTFPTSYYGSALEKQDAGTAHISVYSENGDAVFGAKYSGKYTGILYNDIMDDFSTPGLTNSFGFEPTEANFIRPGKRALSSMCPIIVVDKNNNVRLILGASGGSKIISAVSQVAIKTLFLGMDIKEAIDSRRIHHQLYPNNLEIESGFSKLV</sequence>
<dbReference type="GO" id="GO:0006751">
    <property type="term" value="P:glutathione catabolic process"/>
    <property type="evidence" value="ECO:0007669"/>
    <property type="project" value="InterPro"/>
</dbReference>
<feature type="binding site" evidence="2">
    <location>
        <position position="91"/>
    </location>
    <ligand>
        <name>L-glutamate</name>
        <dbReference type="ChEBI" id="CHEBI:29985"/>
    </ligand>
</feature>
<feature type="binding site" evidence="2">
    <location>
        <begin position="119"/>
        <end position="120"/>
    </location>
    <ligand>
        <name>L-glutamate</name>
        <dbReference type="ChEBI" id="CHEBI:29985"/>
    </ligand>
</feature>